<gene>
    <name evidence="1" type="ORF">C5Y83_10890</name>
</gene>
<evidence type="ECO:0000313" key="2">
    <source>
        <dbReference type="Proteomes" id="UP000238322"/>
    </source>
</evidence>
<organism evidence="1 2">
    <name type="scientific">Blastopirellula marina</name>
    <dbReference type="NCBI Taxonomy" id="124"/>
    <lineage>
        <taxon>Bacteria</taxon>
        <taxon>Pseudomonadati</taxon>
        <taxon>Planctomycetota</taxon>
        <taxon>Planctomycetia</taxon>
        <taxon>Pirellulales</taxon>
        <taxon>Pirellulaceae</taxon>
        <taxon>Blastopirellula</taxon>
    </lineage>
</organism>
<reference evidence="1 2" key="1">
    <citation type="submission" date="2018-02" db="EMBL/GenBank/DDBJ databases">
        <title>Comparative genomes isolates from brazilian mangrove.</title>
        <authorList>
            <person name="Araujo J.E."/>
            <person name="Taketani R.G."/>
            <person name="Silva M.C.P."/>
            <person name="Loureco M.V."/>
            <person name="Andreote F.D."/>
        </authorList>
    </citation>
    <scope>NUCLEOTIDE SEQUENCE [LARGE SCALE GENOMIC DNA]</scope>
    <source>
        <strain evidence="1 2">Hex-1 MGV</strain>
    </source>
</reference>
<evidence type="ECO:0000313" key="1">
    <source>
        <dbReference type="EMBL" id="PQO35342.1"/>
    </source>
</evidence>
<accession>A0A2S8FT32</accession>
<dbReference type="Proteomes" id="UP000238322">
    <property type="component" value="Unassembled WGS sequence"/>
</dbReference>
<name>A0A2S8FT32_9BACT</name>
<sequence>MLADGGSFAIQEEMCVGSVCNHVVNLTLLTEILEIVVRALNLVFRYQTQECLLSTLGQAFHKLILVLKLT</sequence>
<dbReference type="AlphaFoldDB" id="A0A2S8FT32"/>
<dbReference type="EMBL" id="PUHY01000007">
    <property type="protein sequence ID" value="PQO35342.1"/>
    <property type="molecule type" value="Genomic_DNA"/>
</dbReference>
<protein>
    <submittedName>
        <fullName evidence="1">Uncharacterized protein</fullName>
    </submittedName>
</protein>
<comment type="caution">
    <text evidence="1">The sequence shown here is derived from an EMBL/GenBank/DDBJ whole genome shotgun (WGS) entry which is preliminary data.</text>
</comment>
<proteinExistence type="predicted"/>